<keyword evidence="5" id="KW-0732">Signal</keyword>
<proteinExistence type="inferred from homology"/>
<dbReference type="InterPro" id="IPR006311">
    <property type="entry name" value="TAT_signal"/>
</dbReference>
<dbReference type="Pfam" id="PF04879">
    <property type="entry name" value="Molybdop_Fe4S4"/>
    <property type="match status" value="1"/>
</dbReference>
<protein>
    <submittedName>
        <fullName evidence="10">Polysulfide reductase chain A</fullName>
    </submittedName>
</protein>
<evidence type="ECO:0000313" key="10">
    <source>
        <dbReference type="EMBL" id="GBD09351.1"/>
    </source>
</evidence>
<gene>
    <name evidence="10" type="primary">psrA_2</name>
    <name evidence="10" type="ORF">HRbin22_01601</name>
</gene>
<dbReference type="Pfam" id="PF01568">
    <property type="entry name" value="Molydop_binding"/>
    <property type="match status" value="1"/>
</dbReference>
<reference evidence="11" key="1">
    <citation type="submission" date="2017-09" db="EMBL/GenBank/DDBJ databases">
        <title>Metaegenomics of thermophilic ammonia-oxidizing enrichment culture.</title>
        <authorList>
            <person name="Kato S."/>
            <person name="Suzuki K."/>
        </authorList>
    </citation>
    <scope>NUCLEOTIDE SEQUENCE [LARGE SCALE GENOMIC DNA]</scope>
</reference>
<comment type="caution">
    <text evidence="10">The sequence shown here is derived from an EMBL/GenBank/DDBJ whole genome shotgun (WGS) entry which is preliminary data.</text>
</comment>
<dbReference type="NCBIfam" id="TIGR01409">
    <property type="entry name" value="TAT_signal_seq"/>
    <property type="match status" value="1"/>
</dbReference>
<keyword evidence="4" id="KW-0479">Metal-binding</keyword>
<dbReference type="InterPro" id="IPR050612">
    <property type="entry name" value="Prok_Mopterin_Oxidored"/>
</dbReference>
<dbReference type="GO" id="GO:0016491">
    <property type="term" value="F:oxidoreductase activity"/>
    <property type="evidence" value="ECO:0007669"/>
    <property type="project" value="UniProtKB-KW"/>
</dbReference>
<evidence type="ECO:0000313" key="11">
    <source>
        <dbReference type="Proteomes" id="UP000236642"/>
    </source>
</evidence>
<dbReference type="Gene3D" id="3.40.50.740">
    <property type="match status" value="1"/>
</dbReference>
<evidence type="ECO:0000256" key="6">
    <source>
        <dbReference type="ARBA" id="ARBA00023002"/>
    </source>
</evidence>
<dbReference type="PROSITE" id="PS51669">
    <property type="entry name" value="4FE4S_MOW_BIS_MGD"/>
    <property type="match status" value="1"/>
</dbReference>
<evidence type="ECO:0000256" key="4">
    <source>
        <dbReference type="ARBA" id="ARBA00022723"/>
    </source>
</evidence>
<dbReference type="Proteomes" id="UP000236642">
    <property type="component" value="Unassembled WGS sequence"/>
</dbReference>
<evidence type="ECO:0000256" key="7">
    <source>
        <dbReference type="ARBA" id="ARBA00023004"/>
    </source>
</evidence>
<keyword evidence="7" id="KW-0408">Iron</keyword>
<dbReference type="Pfam" id="PF00384">
    <property type="entry name" value="Molybdopterin"/>
    <property type="match status" value="1"/>
</dbReference>
<dbReference type="PANTHER" id="PTHR43742:SF9">
    <property type="entry name" value="TETRATHIONATE REDUCTASE SUBUNIT A"/>
    <property type="match status" value="1"/>
</dbReference>
<evidence type="ECO:0000256" key="8">
    <source>
        <dbReference type="ARBA" id="ARBA00023014"/>
    </source>
</evidence>
<keyword evidence="2" id="KW-0004">4Fe-4S</keyword>
<evidence type="ECO:0000256" key="3">
    <source>
        <dbReference type="ARBA" id="ARBA00022505"/>
    </source>
</evidence>
<dbReference type="SUPFAM" id="SSF50692">
    <property type="entry name" value="ADC-like"/>
    <property type="match status" value="1"/>
</dbReference>
<sequence length="854" mass="96667">MRLTRRRFLKGSAAAGGLFLAGRLFSSGLEMLEAASQEPASPLIEEWVPTTCWIGKQDCGILARRINGRVVKLEGHPAHPRNRGTLCPKGMAQIIALYDPNRVKAPLIRTNEKGIHGRWRQASWEEALRLVAAKIREVYDRDPSLILWQKGRSKGEAFYDEAFVKVLKATKLGHGAFCSDAGYRACEYTLGLSSVLHPDFRYTRYLLAWGWNLTNAGGNKLCWITWPQQFLAARERGMKVVLIDPRLRGGGPFVDEWLPIRPGTDLAMALAFCHVLLEAHHVDTDYLKRYTNAPFLVKEDGFFLRIDGKEQIWDLVTNRPQPYDAPGVDPALEGVYEVEGQRVRPAFQVFKEHVAPCTPEWAAEICGIPAEQIRRIALELGENAMIGSTIRVDGLDLPYRPVSVMAYHMAQQELGFQAIRAILMVFMLLGAVGAVGGPMVDFTWKIHPNFEKLDQIRIQDPPYNFYLKDSPFFPINSASPAVMAKVMQNPEKYQVEKVPEIAIVHMTNPVIAYGSQPDIMEAYKRFKFVVVISPWLSETADLFADVVLPAATLEKYEGPYSIADGQVDGVALRLPVMEPLFQSRGEIESYMDLCEHLGLLYGEGGYLDELNKALKLKAPYLLPLDRKPSVREIFDRWAKSQGIEEGIAYFEKHGVRVKGPIPVKSRYGYAVEPPFGGIRHRFYGESLLRYREEMKARGVDELYWRDYTPLPTWRPPTMESSPPEYRFYLISYKMIEFKQSRSSFIPLLAELAPRQRLDIHPRTARELGIADGEEVWVESHHALTGETRRVRVRVHYTEGIRPDMVGLPHGYGLWTHPWAQGQGPAASALFFTGEGYVGCTADQSFHVKVRIYKA</sequence>
<dbReference type="GO" id="GO:0051539">
    <property type="term" value="F:4 iron, 4 sulfur cluster binding"/>
    <property type="evidence" value="ECO:0007669"/>
    <property type="project" value="UniProtKB-KW"/>
</dbReference>
<dbReference type="Gene3D" id="2.40.40.20">
    <property type="match status" value="1"/>
</dbReference>
<name>A0A2H5Y7D9_9CHLR</name>
<keyword evidence="6" id="KW-0560">Oxidoreductase</keyword>
<dbReference type="InterPro" id="IPR006657">
    <property type="entry name" value="MoPterin_dinucl-bd_dom"/>
</dbReference>
<dbReference type="InterPro" id="IPR006963">
    <property type="entry name" value="Mopterin_OxRdtase_4Fe-4S_dom"/>
</dbReference>
<dbReference type="InterPro" id="IPR009010">
    <property type="entry name" value="Asp_de-COase-like_dom_sf"/>
</dbReference>
<dbReference type="PROSITE" id="PS51318">
    <property type="entry name" value="TAT"/>
    <property type="match status" value="1"/>
</dbReference>
<dbReference type="AlphaFoldDB" id="A0A2H5Y7D9"/>
<dbReference type="SUPFAM" id="SSF53706">
    <property type="entry name" value="Formate dehydrogenase/DMSO reductase, domains 1-3"/>
    <property type="match status" value="1"/>
</dbReference>
<evidence type="ECO:0000259" key="9">
    <source>
        <dbReference type="PROSITE" id="PS51669"/>
    </source>
</evidence>
<keyword evidence="8" id="KW-0411">Iron-sulfur</keyword>
<dbReference type="SMART" id="SM00926">
    <property type="entry name" value="Molybdop_Fe4S4"/>
    <property type="match status" value="1"/>
</dbReference>
<comment type="similarity">
    <text evidence="1">Belongs to the prokaryotic molybdopterin-containing oxidoreductase family.</text>
</comment>
<evidence type="ECO:0000256" key="1">
    <source>
        <dbReference type="ARBA" id="ARBA00010312"/>
    </source>
</evidence>
<accession>A0A2H5Y7D9</accession>
<organism evidence="10 11">
    <name type="scientific">Candidatus Thermoflexus japonica</name>
    <dbReference type="NCBI Taxonomy" id="2035417"/>
    <lineage>
        <taxon>Bacteria</taxon>
        <taxon>Bacillati</taxon>
        <taxon>Chloroflexota</taxon>
        <taxon>Thermoflexia</taxon>
        <taxon>Thermoflexales</taxon>
        <taxon>Thermoflexaceae</taxon>
        <taxon>Thermoflexus</taxon>
    </lineage>
</organism>
<dbReference type="Gene3D" id="3.30.200.210">
    <property type="match status" value="1"/>
</dbReference>
<keyword evidence="3" id="KW-0500">Molybdenum</keyword>
<evidence type="ECO:0000256" key="5">
    <source>
        <dbReference type="ARBA" id="ARBA00022729"/>
    </source>
</evidence>
<dbReference type="InterPro" id="IPR019546">
    <property type="entry name" value="TAT_signal_bac_arc"/>
</dbReference>
<feature type="domain" description="4Fe-4S Mo/W bis-MGD-type" evidence="9">
    <location>
        <begin position="45"/>
        <end position="101"/>
    </location>
</feature>
<dbReference type="Gene3D" id="3.40.228.10">
    <property type="entry name" value="Dimethylsulfoxide Reductase, domain 2"/>
    <property type="match status" value="1"/>
</dbReference>
<dbReference type="InterPro" id="IPR006656">
    <property type="entry name" value="Mopterin_OxRdtase"/>
</dbReference>
<dbReference type="GO" id="GO:0046872">
    <property type="term" value="F:metal ion binding"/>
    <property type="evidence" value="ECO:0007669"/>
    <property type="project" value="UniProtKB-KW"/>
</dbReference>
<evidence type="ECO:0000256" key="2">
    <source>
        <dbReference type="ARBA" id="ARBA00022485"/>
    </source>
</evidence>
<dbReference type="EMBL" id="BEHY01000037">
    <property type="protein sequence ID" value="GBD09351.1"/>
    <property type="molecule type" value="Genomic_DNA"/>
</dbReference>
<dbReference type="PANTHER" id="PTHR43742">
    <property type="entry name" value="TRIMETHYLAMINE-N-OXIDE REDUCTASE"/>
    <property type="match status" value="1"/>
</dbReference>
<dbReference type="GO" id="GO:0043546">
    <property type="term" value="F:molybdopterin cofactor binding"/>
    <property type="evidence" value="ECO:0007669"/>
    <property type="project" value="InterPro"/>
</dbReference>